<feature type="transmembrane region" description="Helical" evidence="12">
    <location>
        <begin position="2893"/>
        <end position="2915"/>
    </location>
</feature>
<evidence type="ECO:0000259" key="15">
    <source>
        <dbReference type="PROSITE" id="PS50221"/>
    </source>
</evidence>
<organism evidence="18 19">
    <name type="scientific">Stylophora pistillata</name>
    <name type="common">Smooth cauliflower coral</name>
    <dbReference type="NCBI Taxonomy" id="50429"/>
    <lineage>
        <taxon>Eukaryota</taxon>
        <taxon>Metazoa</taxon>
        <taxon>Cnidaria</taxon>
        <taxon>Anthozoa</taxon>
        <taxon>Hexacorallia</taxon>
        <taxon>Scleractinia</taxon>
        <taxon>Astrocoeniina</taxon>
        <taxon>Pocilloporidae</taxon>
        <taxon>Stylophora</taxon>
    </lineage>
</organism>
<dbReference type="GO" id="GO:0005262">
    <property type="term" value="F:calcium channel activity"/>
    <property type="evidence" value="ECO:0007669"/>
    <property type="project" value="TreeGrafter"/>
</dbReference>
<evidence type="ECO:0000256" key="4">
    <source>
        <dbReference type="ARBA" id="ARBA00022475"/>
    </source>
</evidence>
<dbReference type="InterPro" id="IPR000742">
    <property type="entry name" value="EGF"/>
</dbReference>
<dbReference type="CDD" id="cd00304">
    <property type="entry name" value="RT_like"/>
    <property type="match status" value="1"/>
</dbReference>
<dbReference type="InterPro" id="IPR046338">
    <property type="entry name" value="GAIN_dom_sf"/>
</dbReference>
<feature type="transmembrane region" description="Helical" evidence="12">
    <location>
        <begin position="2952"/>
        <end position="2970"/>
    </location>
</feature>
<evidence type="ECO:0000313" key="19">
    <source>
        <dbReference type="Proteomes" id="UP000225706"/>
    </source>
</evidence>
<dbReference type="Pfam" id="PF26215">
    <property type="entry name" value="HTH_animal"/>
    <property type="match status" value="1"/>
</dbReference>
<evidence type="ECO:0000256" key="6">
    <source>
        <dbReference type="ARBA" id="ARBA00022729"/>
    </source>
</evidence>
<dbReference type="Pfam" id="PF00008">
    <property type="entry name" value="EGF"/>
    <property type="match status" value="1"/>
</dbReference>
<keyword evidence="19" id="KW-1185">Reference proteome</keyword>
<feature type="region of interest" description="Disordered" evidence="11">
    <location>
        <begin position="86"/>
        <end position="107"/>
    </location>
</feature>
<comment type="similarity">
    <text evidence="3">Belongs to the polycystin family.</text>
</comment>
<dbReference type="Gene3D" id="2.10.25.10">
    <property type="entry name" value="Laminin"/>
    <property type="match status" value="1"/>
</dbReference>
<keyword evidence="4" id="KW-1003">Cell membrane</keyword>
<feature type="disulfide bond" evidence="10">
    <location>
        <begin position="1164"/>
        <end position="1173"/>
    </location>
</feature>
<evidence type="ECO:0000256" key="3">
    <source>
        <dbReference type="ARBA" id="ARBA00007200"/>
    </source>
</evidence>
<evidence type="ECO:0000256" key="1">
    <source>
        <dbReference type="ARBA" id="ARBA00004141"/>
    </source>
</evidence>
<dbReference type="Pfam" id="PF00041">
    <property type="entry name" value="fn3"/>
    <property type="match status" value="1"/>
</dbReference>
<evidence type="ECO:0000259" key="16">
    <source>
        <dbReference type="PROSITE" id="PS50853"/>
    </source>
</evidence>
<feature type="domain" description="GAIN-B" evidence="15">
    <location>
        <begin position="2056"/>
        <end position="2213"/>
    </location>
</feature>
<dbReference type="Proteomes" id="UP000225706">
    <property type="component" value="Unassembled WGS sequence"/>
</dbReference>
<dbReference type="SMART" id="SM00181">
    <property type="entry name" value="EGF"/>
    <property type="match status" value="1"/>
</dbReference>
<keyword evidence="8 12" id="KW-0472">Membrane</keyword>
<dbReference type="PROSITE" id="PS51111">
    <property type="entry name" value="REJ"/>
    <property type="match status" value="1"/>
</dbReference>
<dbReference type="Pfam" id="PF01477">
    <property type="entry name" value="PLAT"/>
    <property type="match status" value="1"/>
</dbReference>
<evidence type="ECO:0000259" key="17">
    <source>
        <dbReference type="PROSITE" id="PS51111"/>
    </source>
</evidence>
<dbReference type="Gene3D" id="2.60.40.10">
    <property type="entry name" value="Immunoglobulins"/>
    <property type="match status" value="1"/>
</dbReference>
<keyword evidence="6" id="KW-0732">Signal</keyword>
<dbReference type="InterPro" id="IPR003961">
    <property type="entry name" value="FN3_dom"/>
</dbReference>
<name>A0A2B4T061_STYPI</name>
<feature type="transmembrane region" description="Helical" evidence="12">
    <location>
        <begin position="2482"/>
        <end position="2504"/>
    </location>
</feature>
<dbReference type="SUPFAM" id="SSF49723">
    <property type="entry name" value="Lipase/lipooxygenase domain (PLAT/LH2 domain)"/>
    <property type="match status" value="1"/>
</dbReference>
<dbReference type="InterPro" id="IPR058912">
    <property type="entry name" value="HTH_animal"/>
</dbReference>
<evidence type="ECO:0000256" key="5">
    <source>
        <dbReference type="ARBA" id="ARBA00022692"/>
    </source>
</evidence>
<feature type="transmembrane region" description="Helical" evidence="12">
    <location>
        <begin position="2231"/>
        <end position="2250"/>
    </location>
</feature>
<evidence type="ECO:0000313" key="18">
    <source>
        <dbReference type="EMBL" id="PFX34733.1"/>
    </source>
</evidence>
<feature type="domain" description="REJ" evidence="17">
    <location>
        <begin position="1217"/>
        <end position="1966"/>
    </location>
</feature>
<dbReference type="Pfam" id="PF02010">
    <property type="entry name" value="REJ"/>
    <property type="match status" value="1"/>
</dbReference>
<dbReference type="PROSITE" id="PS50026">
    <property type="entry name" value="EGF_3"/>
    <property type="match status" value="1"/>
</dbReference>
<feature type="domain" description="Fibronectin type-III" evidence="16">
    <location>
        <begin position="1056"/>
        <end position="1156"/>
    </location>
</feature>
<protein>
    <submittedName>
        <fullName evidence="18">Polycystic kidney disease protein 1-like 2</fullName>
    </submittedName>
</protein>
<dbReference type="InterPro" id="IPR036392">
    <property type="entry name" value="PLAT/LH2_dom_sf"/>
</dbReference>
<dbReference type="SMART" id="SM00303">
    <property type="entry name" value="GPS"/>
    <property type="match status" value="1"/>
</dbReference>
<evidence type="ECO:0000259" key="13">
    <source>
        <dbReference type="PROSITE" id="PS50026"/>
    </source>
</evidence>
<evidence type="ECO:0000256" key="8">
    <source>
        <dbReference type="ARBA" id="ARBA00023136"/>
    </source>
</evidence>
<dbReference type="Pfam" id="PF20519">
    <property type="entry name" value="Polycystin_dom"/>
    <property type="match status" value="1"/>
</dbReference>
<gene>
    <name evidence="18" type="primary">Pkd1l2</name>
    <name evidence="18" type="ORF">AWC38_SpisGene248</name>
</gene>
<evidence type="ECO:0000256" key="10">
    <source>
        <dbReference type="PROSITE-ProRule" id="PRU00076"/>
    </source>
</evidence>
<keyword evidence="9 10" id="KW-1015">Disulfide bond</keyword>
<keyword evidence="10" id="KW-0245">EGF-like domain</keyword>
<dbReference type="Pfam" id="PF08016">
    <property type="entry name" value="PKD_channel"/>
    <property type="match status" value="1"/>
</dbReference>
<feature type="compositionally biased region" description="Polar residues" evidence="11">
    <location>
        <begin position="86"/>
        <end position="95"/>
    </location>
</feature>
<dbReference type="EMBL" id="LSMT01000002">
    <property type="protein sequence ID" value="PFX34733.1"/>
    <property type="molecule type" value="Genomic_DNA"/>
</dbReference>
<dbReference type="SMART" id="SM00060">
    <property type="entry name" value="FN3"/>
    <property type="match status" value="2"/>
</dbReference>
<dbReference type="PROSITE" id="PS50095">
    <property type="entry name" value="PLAT"/>
    <property type="match status" value="1"/>
</dbReference>
<reference evidence="19" key="1">
    <citation type="journal article" date="2017" name="bioRxiv">
        <title>Comparative analysis of the genomes of Stylophora pistillata and Acropora digitifera provides evidence for extensive differences between species of corals.</title>
        <authorList>
            <person name="Voolstra C.R."/>
            <person name="Li Y."/>
            <person name="Liew Y.J."/>
            <person name="Baumgarten S."/>
            <person name="Zoccola D."/>
            <person name="Flot J.-F."/>
            <person name="Tambutte S."/>
            <person name="Allemand D."/>
            <person name="Aranda M."/>
        </authorList>
    </citation>
    <scope>NUCLEOTIDE SEQUENCE [LARGE SCALE GENOMIC DNA]</scope>
</reference>
<dbReference type="InterPro" id="IPR002859">
    <property type="entry name" value="PKD/REJ-like"/>
</dbReference>
<dbReference type="CDD" id="cd00054">
    <property type="entry name" value="EGF_CA"/>
    <property type="match status" value="1"/>
</dbReference>
<feature type="region of interest" description="Disordered" evidence="11">
    <location>
        <begin position="609"/>
        <end position="630"/>
    </location>
</feature>
<dbReference type="SMART" id="SM00308">
    <property type="entry name" value="LH2"/>
    <property type="match status" value="1"/>
</dbReference>
<dbReference type="InterPro" id="IPR013122">
    <property type="entry name" value="PKD1_2_channel"/>
</dbReference>
<feature type="transmembrane region" description="Helical" evidence="12">
    <location>
        <begin position="2439"/>
        <end position="2457"/>
    </location>
</feature>
<dbReference type="Pfam" id="PF01825">
    <property type="entry name" value="GPS"/>
    <property type="match status" value="1"/>
</dbReference>
<accession>A0A2B4T061</accession>
<dbReference type="PROSITE" id="PS50221">
    <property type="entry name" value="GAIN_B"/>
    <property type="match status" value="1"/>
</dbReference>
<keyword evidence="7 12" id="KW-1133">Transmembrane helix</keyword>
<dbReference type="InterPro" id="IPR001024">
    <property type="entry name" value="PLAT/LH2_dom"/>
</dbReference>
<evidence type="ECO:0000256" key="7">
    <source>
        <dbReference type="ARBA" id="ARBA00022989"/>
    </source>
</evidence>
<dbReference type="Gene3D" id="2.60.60.20">
    <property type="entry name" value="PLAT/LH2 domain"/>
    <property type="match status" value="1"/>
</dbReference>
<dbReference type="PANTHER" id="PTHR10877:SF150">
    <property type="entry name" value="REJ DOMAIN-CONTAINING PROTEIN"/>
    <property type="match status" value="1"/>
</dbReference>
<evidence type="ECO:0000259" key="14">
    <source>
        <dbReference type="PROSITE" id="PS50095"/>
    </source>
</evidence>
<feature type="transmembrane region" description="Helical" evidence="12">
    <location>
        <begin position="2657"/>
        <end position="2679"/>
    </location>
</feature>
<dbReference type="GO" id="GO:0005886">
    <property type="term" value="C:plasma membrane"/>
    <property type="evidence" value="ECO:0007669"/>
    <property type="project" value="UniProtKB-SubCell"/>
</dbReference>
<feature type="transmembrane region" description="Helical" evidence="12">
    <location>
        <begin position="2566"/>
        <end position="2593"/>
    </location>
</feature>
<comment type="caution">
    <text evidence="18">The sequence shown here is derived from an EMBL/GenBank/DDBJ whole genome shotgun (WGS) entry which is preliminary data.</text>
</comment>
<dbReference type="PROSITE" id="PS00022">
    <property type="entry name" value="EGF_1"/>
    <property type="match status" value="1"/>
</dbReference>
<feature type="transmembrane region" description="Helical" evidence="12">
    <location>
        <begin position="3059"/>
        <end position="3078"/>
    </location>
</feature>
<dbReference type="OrthoDB" id="10038899at2759"/>
<dbReference type="InterPro" id="IPR057244">
    <property type="entry name" value="GAIN_B"/>
</dbReference>
<evidence type="ECO:0000256" key="11">
    <source>
        <dbReference type="SAM" id="MobiDB-lite"/>
    </source>
</evidence>
<dbReference type="InterPro" id="IPR000203">
    <property type="entry name" value="GPS"/>
</dbReference>
<feature type="domain" description="PLAT" evidence="14">
    <location>
        <begin position="2275"/>
        <end position="2392"/>
    </location>
</feature>
<keyword evidence="5 12" id="KW-0812">Transmembrane</keyword>
<proteinExistence type="inferred from homology"/>
<dbReference type="CDD" id="cd00063">
    <property type="entry name" value="FN3"/>
    <property type="match status" value="1"/>
</dbReference>
<dbReference type="SUPFAM" id="SSF57196">
    <property type="entry name" value="EGF/Laminin"/>
    <property type="match status" value="1"/>
</dbReference>
<feature type="transmembrane region" description="Helical" evidence="12">
    <location>
        <begin position="2860"/>
        <end position="2881"/>
    </location>
</feature>
<dbReference type="GO" id="GO:0050982">
    <property type="term" value="P:detection of mechanical stimulus"/>
    <property type="evidence" value="ECO:0007669"/>
    <property type="project" value="TreeGrafter"/>
</dbReference>
<feature type="transmembrane region" description="Helical" evidence="12">
    <location>
        <begin position="2990"/>
        <end position="3012"/>
    </location>
</feature>
<comment type="caution">
    <text evidence="10">Lacks conserved residue(s) required for the propagation of feature annotation.</text>
</comment>
<feature type="transmembrane region" description="Helical" evidence="12">
    <location>
        <begin position="2531"/>
        <end position="2554"/>
    </location>
</feature>
<dbReference type="InterPro" id="IPR046791">
    <property type="entry name" value="Polycystin_dom"/>
</dbReference>
<feature type="domain" description="EGF-like" evidence="13">
    <location>
        <begin position="1134"/>
        <end position="1174"/>
    </location>
</feature>
<dbReference type="InterPro" id="IPR013783">
    <property type="entry name" value="Ig-like_fold"/>
</dbReference>
<dbReference type="Gene3D" id="2.60.220.50">
    <property type="match status" value="1"/>
</dbReference>
<dbReference type="SUPFAM" id="SSF49265">
    <property type="entry name" value="Fibronectin type III"/>
    <property type="match status" value="1"/>
</dbReference>
<comment type="subcellular location">
    <subcellularLocation>
        <location evidence="2">Cell membrane</location>
    </subcellularLocation>
    <subcellularLocation>
        <location evidence="1">Membrane</location>
        <topology evidence="1">Multi-pass membrane protein</topology>
    </subcellularLocation>
</comment>
<dbReference type="InterPro" id="IPR036116">
    <property type="entry name" value="FN3_sf"/>
</dbReference>
<evidence type="ECO:0000256" key="12">
    <source>
        <dbReference type="SAM" id="Phobius"/>
    </source>
</evidence>
<dbReference type="InterPro" id="IPR051223">
    <property type="entry name" value="Polycystin"/>
</dbReference>
<sequence>MEEELSTACRAAADALEILSNLRPGFTRNVIPRMNSTAVSVSQPNNGDRKVNNEELQSNERAIQSSTSPDSNSSIQARLATLFPTIGSNRASGKSTSRRPARSKQTIKATIGRPSKTLVYKDLVLIPSPKINKPCYGKLITPKLAEGITLDAERVTRMAGQGAVYVRSLVPLESEDEVLVEHKEALCCFYLGESDGRPDAAVVPHPCQDVAQPYCVPFQAEAETSHQNTELNDIETGSDSDIVYVSQHVPVSVSVPVSQLPPKRIIQVHRLNIKKDLIDLFRDPLIMSQDIEIIVIDARGVEEVGRVDEKCLIDKCLTGDVKWDDEDEMSQLLEVFSNYDCRIMVNSENVSQVIEEIAHKELLQKPQYITDCWKDIVSTLLPSFPDFAAISKRYELLIPSTSKILSCLEANPESDGERDSLKFLKRYIKGLDTPQKLSKFYNGKHYKQLHGTAMGSPVSVVIAEIVMQNIEERALSTCRQTIPLWLRYVDDTFTAVRHDEIDAFHNHLNEQNTDIQFTREVEENGKLPFLDCLVSHNDNSLRTTVYRKPTHTDRLLDESSYNPTSHKATTIRTLTRRAQLVCDSTDSLSDENKYLHRVFTKNNYNNDFIRRNTHRPTTTTETNDTATPTTTATIPYIKGMSENISRILLPFNIRVAHKPITTLRQLLTNVKDKDEPRNRQGTIYKINCSDCQASYIGETGRNLTTRLTEHRRATRKVVLVQFSAHKHRLDGGVYFEAQILQLLVSSQYLLRIGLYVAKLLEPYHLSPKMATKATAGHKPLSQVELVFGVLQTKNFDDIVDVILWQDSSDDSSSSEDDLDELLLEFMFPQQDDANYPRINLQDIPDVQCEAMFRERGKPKYLEKNLSEQSRERTLKLCPIMMPSPGIEPGPHWWKASAITTAPTMLPTLFAVRTMDDIYDRFHHLLDSLDLVWLDPEALAKVVHEKGAPLTGCWGFIDGTPRPIARPVRNQRLMFSGHKRTHCLKFQSVQAPNDMIAHPPQDFQHNDDNTGTRAMTRHAKRDIVLNDMLRSVLKSCDMALTVARKELLGNRRVPSTAPKGLNVVEKSLTSITVKWQPIPANLTNGNLIGYMIRYGKIFGGGYVHLRHSNSSTQAKITNLEMNTMYEIHVAGFTVEDETCNSGPCQNGGTCVEQSSPLVSSFHCNCAVNFTGQFCAVFVSVVVVVDKSDGLCRKLYQERASVENGLVQGTLEKLLQDLCQCPELSLPNISPSAPPDRSFPRSRQFFIQSEVKLNCELSDKTLFHWRVYQLGEEDKPLLSRNSFSELRITPHLLPVGVFLVQLNVSMIGTAVFGVSQGYFKVVSSPLVASIAGGNKVARGLDRTLIFDASLSYDPDEENKNISGLNFTWLCRQESPLDLNNLDEVGCYYGVGDEESVGYELTVNNSLMVENTSYFITVQVTRDGRRAVYTQEVFIVPGDPPEVQIRCVENCAAKLNPSATLALQGMCTGASCHGNVIYEWTLLKDLNNSSDSSQWAEISHIQELISTRASSKSLVIRPEVLTPDTRYKFILTAQRSGGYRGFSEYHVTSNSPPVGGVCNVSQTSGVTLITEFTFACNNWQDPDLQLQYEFVYFTRNNLLNVAYKGVKASLTTKLPAGERKNNFAVDFRVRVANIMGAYTEVRTPVQVLESSIEQANLLETVKHLTTGDESEVNHLIQSGDVSRALLLTAAAISAIHVIAYEKLTESEARDLAERRSTVKILCNETLPIKSNIIAQLSAIPVETIVRVQQVSNVIASASSVIDEVTVEAQKDATNALEKMTSVLKAESAAGESYDSLYDGAKSLVNGLGGMLRVAARGARVYNSQSQGSLQIKASFVDEYESLSRKSRGVTFRSRTSSLRYFLTRRTERDANGAQLQARIHVESILHSLKDVGSTILSRTLVGEEPKQLPAQAMSLLVFREEPKLLTETVLSNEGNSFQLISLPFQLDNDAHFVDSQMVTADFIPFSWDPTGARVTTAVSSLELRNSFGHLLNTTKLNVRVAFKLQNLQVFINTSQSHYIGANKTIFYKINVAQIGMALMLKIRPESNKTEFVVTFKYGKRPSVSNSDFNATIPDLSSCDEMPDGNLNCSRDPYMVFVNQEFVQKKGLGYYFVGLKAVSRVSAISRVRRCSKRSCVQYKEPPTKGASYSVPHYRVGDENYTIQVMPAACLFWKAEISRWISDGCRVTEMTTQSSVSCSCNHLSAFGGQLLVAPTPIDFDKVFTELVHLRDGGNTAVMIAISCVFGLYLVLLLWARKNDKRDLMKVGESALVGVPSPLSYFVEIQVSTGIWRNSGTTANVFITLEGELGTSRPFHLKNDTCISFARGSIISFILSIPDGIGPIKTVRVWHDNSGTNPSWFLNHIKIFDLSTEKQWNFMCFAWLAIDKGERLIDRTLHCSSATDKGIDFAIYVPNRIAEEFSDSHVWFSVAARPPRYRFTRVQRLSCCLALLLTSMLASAMFYQHRAVVGDTQGSLRMGRFDVNLKEFIIGVQSLLVIFPTYVLTVELFAHTRSADENKQMGLKANAERKGFSFPHWFVFVPWLLCFLLSTCASAFVIFYSLQWGADTSEQWLASVATSIFIDILVIEPLQIIVVAFMLPRIFKEGTDKFTWMARPADPEVELEDIKVGGLSNDEANNEEVEIPKPLSKKQLRRARKTRQREIYTYSAFRNIGSYLLYLLILIIVCYGGRSKHGYLMTSSMKNTFGELNMISNHFNTWDWARDILVPGLFEDGKNVILNSSSPYIGDGDAVLVGMPRFRQLRVKEAQETSSLPLWGRLHLSNFYGEGGYLAELGYDKTTALNVISELNLFNWTNRFTSALILEFTVFNSQVNLFSVIWILTEFSPSGVVVSNHVIYTMHIYDIGGGYSAVTVTCQLLLVAYITYFVVKETKKVITGFRMYFSQFLNWVEVTQTFAVIGFLISHIMKETQLFATTAKLRKNTFQFISFDKGVLLQDLETVLISLLIFLNTLKLLYLLKLNSHVRHLFYVMKGSARELAHCSVAFAVFMFGCIHVGYLLFGSELYSFSSPFNILQSLLVEGVVGGRVDYFNDCCTIIGPVYVTAIKMAVNLICSNIFISVLVYNYGRIRELSKGKFDLGHFMVVKVKELLGCVGDRPRASEGISGHDPPSTEIEEDILPEAAEILASLDRINHLLNVQYADEFCEDLELFSLWFDLYMQAKKSKDLQENRVDAQDNHEAVVEEDWVDAQD</sequence>
<feature type="compositionally biased region" description="Low complexity" evidence="11">
    <location>
        <begin position="615"/>
        <end position="630"/>
    </location>
</feature>
<dbReference type="PROSITE" id="PS50853">
    <property type="entry name" value="FN3"/>
    <property type="match status" value="1"/>
</dbReference>
<dbReference type="InterPro" id="IPR014010">
    <property type="entry name" value="REJ_dom"/>
</dbReference>
<evidence type="ECO:0000256" key="9">
    <source>
        <dbReference type="ARBA" id="ARBA00023157"/>
    </source>
</evidence>
<dbReference type="PANTHER" id="PTHR10877">
    <property type="entry name" value="POLYCYSTIN FAMILY MEMBER"/>
    <property type="match status" value="1"/>
</dbReference>
<evidence type="ECO:0000256" key="2">
    <source>
        <dbReference type="ARBA" id="ARBA00004236"/>
    </source>
</evidence>